<dbReference type="PANTHER" id="PTHR43755:SF1">
    <property type="entry name" value="FAD-DEPENDENT PYRIDINE NUCLEOTIDE-DISULPHIDE OXIDOREDUCTASE"/>
    <property type="match status" value="1"/>
</dbReference>
<proteinExistence type="predicted"/>
<dbReference type="PANTHER" id="PTHR43755">
    <property type="match status" value="1"/>
</dbReference>
<feature type="domain" description="Flavocytochrome c sulphide dehydrogenase flavin-binding" evidence="2">
    <location>
        <begin position="399"/>
        <end position="461"/>
    </location>
</feature>
<dbReference type="Pfam" id="PF21706">
    <property type="entry name" value="FCSD_central"/>
    <property type="match status" value="1"/>
</dbReference>
<dbReference type="InterPro" id="IPR015323">
    <property type="entry name" value="FlavoCytC_S_DH_flav-bd"/>
</dbReference>
<dbReference type="SUPFAM" id="SSF51905">
    <property type="entry name" value="FAD/NAD(P)-binding domain"/>
    <property type="match status" value="2"/>
</dbReference>
<dbReference type="GO" id="GO:0050660">
    <property type="term" value="F:flavin adenine dinucleotide binding"/>
    <property type="evidence" value="ECO:0007669"/>
    <property type="project" value="InterPro"/>
</dbReference>
<gene>
    <name evidence="4" type="ORF">FJR45_11715</name>
</gene>
<dbReference type="PROSITE" id="PS51318">
    <property type="entry name" value="TAT"/>
    <property type="match status" value="1"/>
</dbReference>
<evidence type="ECO:0000259" key="3">
    <source>
        <dbReference type="Pfam" id="PF21706"/>
    </source>
</evidence>
<dbReference type="KEGG" id="ssei:FJR45_11715"/>
<dbReference type="InterPro" id="IPR023753">
    <property type="entry name" value="FAD/NAD-binding_dom"/>
</dbReference>
<dbReference type="Gene3D" id="3.50.50.60">
    <property type="entry name" value="FAD/NAD(P)-binding domain"/>
    <property type="match status" value="2"/>
</dbReference>
<dbReference type="EMBL" id="CP041235">
    <property type="protein sequence ID" value="QOP44570.1"/>
    <property type="molecule type" value="Genomic_DNA"/>
</dbReference>
<evidence type="ECO:0000313" key="4">
    <source>
        <dbReference type="EMBL" id="QOP44570.1"/>
    </source>
</evidence>
<name>A0A7M1B4H6_9BACT</name>
<dbReference type="RefSeq" id="WP_193150697.1">
    <property type="nucleotide sequence ID" value="NZ_CP041235.1"/>
</dbReference>
<keyword evidence="5" id="KW-1185">Reference proteome</keyword>
<accession>A0A7M1B4H6</accession>
<dbReference type="Proteomes" id="UP000593719">
    <property type="component" value="Chromosome"/>
</dbReference>
<feature type="domain" description="FAD/NAD(P)-binding" evidence="1">
    <location>
        <begin position="49"/>
        <end position="155"/>
    </location>
</feature>
<evidence type="ECO:0000259" key="2">
    <source>
        <dbReference type="Pfam" id="PF09242"/>
    </source>
</evidence>
<dbReference type="AlphaFoldDB" id="A0A7M1B4H6"/>
<dbReference type="InterPro" id="IPR052541">
    <property type="entry name" value="SQRD"/>
</dbReference>
<dbReference type="InterPro" id="IPR006311">
    <property type="entry name" value="TAT_signal"/>
</dbReference>
<reference evidence="4 5" key="1">
    <citation type="submission" date="2019-06" db="EMBL/GenBank/DDBJ databases">
        <title>Sulfurimonas gotlandica sp. nov., a chemoautotrophic and psychrotolerant epsilonproteobacterium isolated from a pelagic redoxcline, and an emended description of the genus Sulfurimonas.</title>
        <authorList>
            <person name="Wang S."/>
            <person name="Jiang L."/>
            <person name="Shao Z."/>
        </authorList>
    </citation>
    <scope>NUCLEOTIDE SEQUENCE [LARGE SCALE GENOMIC DNA]</scope>
    <source>
        <strain evidence="4 5">S2-6</strain>
    </source>
</reference>
<dbReference type="Pfam" id="PF09242">
    <property type="entry name" value="FCSD-flav_bind"/>
    <property type="match status" value="1"/>
</dbReference>
<evidence type="ECO:0008006" key="6">
    <source>
        <dbReference type="Google" id="ProtNLM"/>
    </source>
</evidence>
<dbReference type="InterPro" id="IPR037092">
    <property type="entry name" value="FlavoCytC_S_DH_flav-bd_sf"/>
</dbReference>
<dbReference type="PROSITE" id="PS51257">
    <property type="entry name" value="PROKAR_LIPOPROTEIN"/>
    <property type="match status" value="1"/>
</dbReference>
<dbReference type="GO" id="GO:0016491">
    <property type="term" value="F:oxidoreductase activity"/>
    <property type="evidence" value="ECO:0007669"/>
    <property type="project" value="InterPro"/>
</dbReference>
<sequence>MNFTRRDAIKMGAVGVVSAAIAGGLSGCSKAEASPSKEQGSAKKLGKHTVVIIGGGFGGLTVANNLKKKNKNLDVLVIEKRDTFMSCPVSNTYLGKLDGINLGTFVFDYAQPIEKYGYKMCQSEVLGIDRKNKTVTTAKGVIGYDILVLSPGIAYSYETQFPTWSKEKIEEAKRTAPAALIPGSEHVALERMLSNMDDGDIVITVPNGKFRCPPAPFERACMIAAYMEKEDIQGKVIILNPKEKFAKYGAFMESFKDLYKDRIVYVPNAKVDDVDLKNKVISYTQEIEDDFETKKVIRKSIKYEVLNLMPTNKANPVIEMAELKTTSDTFHKVLMNGCSFQTATDKDVYAVGDVVGHAIPPSGQTAVWAGKQCAAEILARLAGKAYTLPVKKKAVHAGNVCYSMVGDNPEEGIMVTHDFSWTGKTIKGKGHVPRAASGKFRSTGTAKALHDWYSGITADLFS</sequence>
<dbReference type="Pfam" id="PF07992">
    <property type="entry name" value="Pyr_redox_2"/>
    <property type="match status" value="1"/>
</dbReference>
<organism evidence="4 5">
    <name type="scientific">Sulfurimonas sediminis</name>
    <dbReference type="NCBI Taxonomy" id="2590020"/>
    <lineage>
        <taxon>Bacteria</taxon>
        <taxon>Pseudomonadati</taxon>
        <taxon>Campylobacterota</taxon>
        <taxon>Epsilonproteobacteria</taxon>
        <taxon>Campylobacterales</taxon>
        <taxon>Sulfurimonadaceae</taxon>
        <taxon>Sulfurimonas</taxon>
    </lineage>
</organism>
<evidence type="ECO:0000259" key="1">
    <source>
        <dbReference type="Pfam" id="PF07992"/>
    </source>
</evidence>
<dbReference type="InterPro" id="IPR049386">
    <property type="entry name" value="FCSD_central"/>
</dbReference>
<dbReference type="InterPro" id="IPR036188">
    <property type="entry name" value="FAD/NAD-bd_sf"/>
</dbReference>
<feature type="domain" description="Sulfide dehydrogenase [flavocytochrome c] flavoprotein chain central" evidence="3">
    <location>
        <begin position="188"/>
        <end position="285"/>
    </location>
</feature>
<protein>
    <recommendedName>
        <fullName evidence="6">NAD(P)/FAD-dependent oxidoreductase</fullName>
    </recommendedName>
</protein>
<evidence type="ECO:0000313" key="5">
    <source>
        <dbReference type="Proteomes" id="UP000593719"/>
    </source>
</evidence>
<dbReference type="Gene3D" id="3.90.760.10">
    <property type="entry name" value="Flavocytochrome c sulphide dehydrogenase, flavin-binding domain"/>
    <property type="match status" value="1"/>
</dbReference>